<dbReference type="GO" id="GO:0016887">
    <property type="term" value="F:ATP hydrolysis activity"/>
    <property type="evidence" value="ECO:0007669"/>
    <property type="project" value="InterPro"/>
</dbReference>
<organism evidence="5">
    <name type="scientific">hydrothermal vent metagenome</name>
    <dbReference type="NCBI Taxonomy" id="652676"/>
    <lineage>
        <taxon>unclassified sequences</taxon>
        <taxon>metagenomes</taxon>
        <taxon>ecological metagenomes</taxon>
    </lineage>
</organism>
<protein>
    <submittedName>
        <fullName evidence="5">ClpB protein</fullName>
    </submittedName>
</protein>
<dbReference type="InterPro" id="IPR001270">
    <property type="entry name" value="ClpA/B"/>
</dbReference>
<feature type="domain" description="AAA+ ATPase" evidence="4">
    <location>
        <begin position="512"/>
        <end position="689"/>
    </location>
</feature>
<dbReference type="Gene3D" id="1.10.1780.10">
    <property type="entry name" value="Clp, N-terminal domain"/>
    <property type="match status" value="1"/>
</dbReference>
<reference evidence="5" key="1">
    <citation type="submission" date="2018-06" db="EMBL/GenBank/DDBJ databases">
        <authorList>
            <person name="Zhirakovskaya E."/>
        </authorList>
    </citation>
    <scope>NUCLEOTIDE SEQUENCE</scope>
</reference>
<dbReference type="InterPro" id="IPR003593">
    <property type="entry name" value="AAA+_ATPase"/>
</dbReference>
<dbReference type="Pfam" id="PF07724">
    <property type="entry name" value="AAA_2"/>
    <property type="match status" value="1"/>
</dbReference>
<dbReference type="Gene3D" id="3.40.50.300">
    <property type="entry name" value="P-loop containing nucleotide triphosphate hydrolases"/>
    <property type="match status" value="2"/>
</dbReference>
<dbReference type="SUPFAM" id="SSF52540">
    <property type="entry name" value="P-loop containing nucleoside triphosphate hydrolases"/>
    <property type="match status" value="2"/>
</dbReference>
<dbReference type="SMART" id="SM00382">
    <property type="entry name" value="AAA"/>
    <property type="match status" value="2"/>
</dbReference>
<dbReference type="GO" id="GO:0034605">
    <property type="term" value="P:cellular response to heat"/>
    <property type="evidence" value="ECO:0007669"/>
    <property type="project" value="TreeGrafter"/>
</dbReference>
<proteinExistence type="predicted"/>
<evidence type="ECO:0000313" key="5">
    <source>
        <dbReference type="EMBL" id="VAW65809.1"/>
    </source>
</evidence>
<dbReference type="CDD" id="cd00009">
    <property type="entry name" value="AAA"/>
    <property type="match status" value="1"/>
</dbReference>
<dbReference type="Pfam" id="PF00004">
    <property type="entry name" value="AAA"/>
    <property type="match status" value="1"/>
</dbReference>
<keyword evidence="3" id="KW-0067">ATP-binding</keyword>
<accession>A0A3B0XV89</accession>
<dbReference type="CDD" id="cd19499">
    <property type="entry name" value="RecA-like_ClpB_Hsp104-like"/>
    <property type="match status" value="1"/>
</dbReference>
<dbReference type="InterPro" id="IPR003959">
    <property type="entry name" value="ATPase_AAA_core"/>
</dbReference>
<evidence type="ECO:0000259" key="4">
    <source>
        <dbReference type="SMART" id="SM00382"/>
    </source>
</evidence>
<feature type="domain" description="AAA+ ATPase" evidence="4">
    <location>
        <begin position="229"/>
        <end position="368"/>
    </location>
</feature>
<dbReference type="AlphaFoldDB" id="A0A3B0XV89"/>
<keyword evidence="1" id="KW-0677">Repeat</keyword>
<evidence type="ECO:0000256" key="2">
    <source>
        <dbReference type="ARBA" id="ARBA00022741"/>
    </source>
</evidence>
<evidence type="ECO:0000256" key="3">
    <source>
        <dbReference type="ARBA" id="ARBA00022840"/>
    </source>
</evidence>
<dbReference type="PANTHER" id="PTHR11638">
    <property type="entry name" value="ATP-DEPENDENT CLP PROTEASE"/>
    <property type="match status" value="1"/>
</dbReference>
<keyword evidence="2" id="KW-0547">Nucleotide-binding</keyword>
<evidence type="ECO:0000256" key="1">
    <source>
        <dbReference type="ARBA" id="ARBA00022737"/>
    </source>
</evidence>
<dbReference type="PANTHER" id="PTHR11638:SF18">
    <property type="entry name" value="HEAT SHOCK PROTEIN 104"/>
    <property type="match status" value="1"/>
</dbReference>
<dbReference type="EMBL" id="UOFI01000069">
    <property type="protein sequence ID" value="VAW65809.1"/>
    <property type="molecule type" value="Genomic_DNA"/>
</dbReference>
<gene>
    <name evidence="5" type="ORF">MNBD_GAMMA09-3305</name>
</gene>
<dbReference type="Gene3D" id="1.10.8.60">
    <property type="match status" value="1"/>
</dbReference>
<dbReference type="Pfam" id="PF17871">
    <property type="entry name" value="AAA_lid_9"/>
    <property type="match status" value="1"/>
</dbReference>
<sequence length="783" mass="87334">MKRIAIDPAVQLGWALANAEACLSGNDHIEPEHFVLALLNIIDDAFQQEASNMGIPPQGIEALLEFAVESRLKLGLDDRMITMARRALRKSLHEGHSPGPMVMLHRTDACRSLFRKAGKRAAASGSDSLTLDFLLEEIASDFPKEVAACFPVKAREETGKSQFKQGHSQEIGWQSINDTLSDRSLVMKTPVINTIGRDLTALAREGRLPDVVSRQQEMKALARFLSRTAKRGVMLVGKAGVGKTAVIEGLAQRIAENNVPEFLRSVRIIQLNVSDLISETRYRGDMEKRLQDIILEAETDPNLILFIDEVHLIMQSVGGGASELANILKPALSRDSLRVIGATTDEEFERYVRPDGAFMRRFQVLQVSEPALDECIIISNAWVKRIEKYQQVKFEADVVENAVSLAADLLTDRNLPDSAIDLLENAATFVKVSSLSTDTEILKKEKPIVSVQLIHNVLQEIHGISVDMLNSFDANRISVYLNEKISGQGKAVSEIIETLESVQLTIERENKPVAVFLFTGPSGIGKTFTAECLSEVMFGDINQGFLRINMSELKEQHDIARLIGAPPGFIGHDQEPVLFKFVSGSPQGLILLDEMEKSHPEIQDYFLQIFDKGTARNSHGRSVDFRHTVFVMTCNIWTEGAKSRNIGFVEEKEPVLSDAENDLKTALKDSFRPEFIARIDRCVRFRELNIDDLGILLSRKFKCFSDKIKMERGVNVVLDDAECRNIVLEFDTPKEGVRGLMRAVERLLFTPLLKYIGTLSNEKYVTVKLNGDKPVFQASISTN</sequence>
<dbReference type="InterPro" id="IPR041546">
    <property type="entry name" value="ClpA/ClpB_AAA_lid"/>
</dbReference>
<dbReference type="GO" id="GO:0005737">
    <property type="term" value="C:cytoplasm"/>
    <property type="evidence" value="ECO:0007669"/>
    <property type="project" value="TreeGrafter"/>
</dbReference>
<dbReference type="GO" id="GO:0005524">
    <property type="term" value="F:ATP binding"/>
    <property type="evidence" value="ECO:0007669"/>
    <property type="project" value="UniProtKB-KW"/>
</dbReference>
<dbReference type="InterPro" id="IPR050130">
    <property type="entry name" value="ClpA_ClpB"/>
</dbReference>
<dbReference type="InterPro" id="IPR036628">
    <property type="entry name" value="Clp_N_dom_sf"/>
</dbReference>
<dbReference type="InterPro" id="IPR027417">
    <property type="entry name" value="P-loop_NTPase"/>
</dbReference>
<name>A0A3B0XV89_9ZZZZ</name>
<dbReference type="PRINTS" id="PR00300">
    <property type="entry name" value="CLPPROTEASEA"/>
</dbReference>